<accession>A0AA88WH83</accession>
<dbReference type="Pfam" id="PF13952">
    <property type="entry name" value="DUF4216"/>
    <property type="match status" value="1"/>
</dbReference>
<evidence type="ECO:0000313" key="3">
    <source>
        <dbReference type="Proteomes" id="UP001188597"/>
    </source>
</evidence>
<organism evidence="2 3">
    <name type="scientific">Escallonia herrerae</name>
    <dbReference type="NCBI Taxonomy" id="1293975"/>
    <lineage>
        <taxon>Eukaryota</taxon>
        <taxon>Viridiplantae</taxon>
        <taxon>Streptophyta</taxon>
        <taxon>Embryophyta</taxon>
        <taxon>Tracheophyta</taxon>
        <taxon>Spermatophyta</taxon>
        <taxon>Magnoliopsida</taxon>
        <taxon>eudicotyledons</taxon>
        <taxon>Gunneridae</taxon>
        <taxon>Pentapetalae</taxon>
        <taxon>asterids</taxon>
        <taxon>campanulids</taxon>
        <taxon>Escalloniales</taxon>
        <taxon>Escalloniaceae</taxon>
        <taxon>Escallonia</taxon>
    </lineage>
</organism>
<comment type="caution">
    <text evidence="2">The sequence shown here is derived from an EMBL/GenBank/DDBJ whole genome shotgun (WGS) entry which is preliminary data.</text>
</comment>
<dbReference type="EMBL" id="JAVXUP010000441">
    <property type="protein sequence ID" value="KAK3027806.1"/>
    <property type="molecule type" value="Genomic_DNA"/>
</dbReference>
<dbReference type="PANTHER" id="PTHR48258:SF3">
    <property type="entry name" value="FK506-BINDING PROTEIN 4-LIKE ISOFORM X1"/>
    <property type="match status" value="1"/>
</dbReference>
<protein>
    <recommendedName>
        <fullName evidence="1">DUF4216 domain-containing protein</fullName>
    </recommendedName>
</protein>
<gene>
    <name evidence="2" type="ORF">RJ639_041974</name>
</gene>
<dbReference type="PANTHER" id="PTHR48258">
    <property type="entry name" value="DUF4218 DOMAIN-CONTAINING PROTEIN-RELATED"/>
    <property type="match status" value="1"/>
</dbReference>
<name>A0AA88WH83_9ASTE</name>
<dbReference type="InterPro" id="IPR004320">
    <property type="entry name" value="BPS1_pln"/>
</dbReference>
<reference evidence="2" key="1">
    <citation type="submission" date="2022-12" db="EMBL/GenBank/DDBJ databases">
        <title>Draft genome assemblies for two species of Escallonia (Escalloniales).</title>
        <authorList>
            <person name="Chanderbali A."/>
            <person name="Dervinis C."/>
            <person name="Anghel I."/>
            <person name="Soltis D."/>
            <person name="Soltis P."/>
            <person name="Zapata F."/>
        </authorList>
    </citation>
    <scope>NUCLEOTIDE SEQUENCE</scope>
    <source>
        <strain evidence="2">UCBG64.0493</strain>
        <tissue evidence="2">Leaf</tissue>
    </source>
</reference>
<dbReference type="Pfam" id="PF03087">
    <property type="entry name" value="BPS1"/>
    <property type="match status" value="1"/>
</dbReference>
<dbReference type="Proteomes" id="UP001188597">
    <property type="component" value="Unassembled WGS sequence"/>
</dbReference>
<dbReference type="GO" id="GO:0048364">
    <property type="term" value="P:root development"/>
    <property type="evidence" value="ECO:0007669"/>
    <property type="project" value="InterPro"/>
</dbReference>
<keyword evidence="3" id="KW-1185">Reference proteome</keyword>
<feature type="domain" description="DUF4216" evidence="1">
    <location>
        <begin position="322"/>
        <end position="389"/>
    </location>
</feature>
<dbReference type="AlphaFoldDB" id="A0AA88WH83"/>
<dbReference type="GO" id="GO:0048367">
    <property type="term" value="P:shoot system development"/>
    <property type="evidence" value="ECO:0007669"/>
    <property type="project" value="InterPro"/>
</dbReference>
<dbReference type="InterPro" id="IPR025312">
    <property type="entry name" value="DUF4216"/>
</dbReference>
<sequence length="450" mass="50965">MVPRSFLLFISVPSSITNPNGWSLISKLMLARLIASRKGHKILNEVGSVDLALKSLHDHIKNNDVRVGVEMASQRLKTLDSSIERLESGLDDAMECKPLIASLTFKINFKLTHGYTKWVAHGEVKSSAAPLSRAHVALDVINDMQGLLHDRFYMSSDEVREGATDVAMEGHNAEADKFYKLLQDSQEMLYKDCKNFSRLSFLVRLLHIKSLGKMNNKAFTYLLELQNEAFPDGRVLELYLAGDERISEELRILARDPNKVVTKYKGFIINGFRFHIKELERNRKTQNSGLVVNVMTPSFSNARDDNPIIGDLTYYGALEEIIELQYSGSKRVVLFRSNWVSKGSRKKEDENGFTLLNFKRLTSHKELFVLASQVQQVFYIEDVGGWHVVIKTTARDAFDMNAIASEDDVETYLQSEPCNAQEHDRDDDVSWVREGVQGTIIDMNGTCSTT</sequence>
<evidence type="ECO:0000313" key="2">
    <source>
        <dbReference type="EMBL" id="KAK3027806.1"/>
    </source>
</evidence>
<evidence type="ECO:0000259" key="1">
    <source>
        <dbReference type="Pfam" id="PF13952"/>
    </source>
</evidence>
<proteinExistence type="predicted"/>